<dbReference type="HOGENOM" id="CLU_1095388_0_0_1"/>
<dbReference type="EMBL" id="DS469517">
    <property type="protein sequence ID" value="EDO47884.1"/>
    <property type="molecule type" value="Genomic_DNA"/>
</dbReference>
<name>A7RL84_NEMVE</name>
<dbReference type="Proteomes" id="UP000001593">
    <property type="component" value="Unassembled WGS sequence"/>
</dbReference>
<gene>
    <name evidence="5" type="ORF">NEMVEDRAFT_v1g239078</name>
</gene>
<evidence type="ECO:0000256" key="1">
    <source>
        <dbReference type="ARBA" id="ARBA00022723"/>
    </source>
</evidence>
<dbReference type="InterPro" id="IPR014716">
    <property type="entry name" value="Fibrinogen_a/b/g_C_1"/>
</dbReference>
<dbReference type="eggNOG" id="ENOG502STVB">
    <property type="taxonomic scope" value="Eukaryota"/>
</dbReference>
<dbReference type="NCBIfam" id="NF040941">
    <property type="entry name" value="GGGWT_bact"/>
    <property type="match status" value="1"/>
</dbReference>
<dbReference type="InterPro" id="IPR036056">
    <property type="entry name" value="Fibrinogen-like_C"/>
</dbReference>
<keyword evidence="2" id="KW-0430">Lectin</keyword>
<dbReference type="PhylomeDB" id="A7RL84"/>
<evidence type="ECO:0008006" key="7">
    <source>
        <dbReference type="Google" id="ProtNLM"/>
    </source>
</evidence>
<evidence type="ECO:0000256" key="2">
    <source>
        <dbReference type="ARBA" id="ARBA00022734"/>
    </source>
</evidence>
<keyword evidence="6" id="KW-1185">Reference proteome</keyword>
<dbReference type="SUPFAM" id="SSF56496">
    <property type="entry name" value="Fibrinogen C-terminal domain-like"/>
    <property type="match status" value="1"/>
</dbReference>
<proteinExistence type="predicted"/>
<keyword evidence="1" id="KW-0479">Metal-binding</keyword>
<evidence type="ECO:0000256" key="3">
    <source>
        <dbReference type="ARBA" id="ARBA00022837"/>
    </source>
</evidence>
<evidence type="ECO:0000256" key="4">
    <source>
        <dbReference type="ARBA" id="ARBA00023157"/>
    </source>
</evidence>
<evidence type="ECO:0000313" key="5">
    <source>
        <dbReference type="EMBL" id="EDO47884.1"/>
    </source>
</evidence>
<dbReference type="GO" id="GO:0046872">
    <property type="term" value="F:metal ion binding"/>
    <property type="evidence" value="ECO:0007669"/>
    <property type="project" value="UniProtKB-KW"/>
</dbReference>
<dbReference type="Gene3D" id="3.90.215.10">
    <property type="entry name" value="Gamma Fibrinogen, chain A, domain 1"/>
    <property type="match status" value="1"/>
</dbReference>
<dbReference type="InParanoid" id="A7RL84"/>
<dbReference type="GO" id="GO:0005615">
    <property type="term" value="C:extracellular space"/>
    <property type="evidence" value="ECO:0000318"/>
    <property type="project" value="GO_Central"/>
</dbReference>
<dbReference type="GO" id="GO:0070492">
    <property type="term" value="F:oligosaccharide binding"/>
    <property type="evidence" value="ECO:0000318"/>
    <property type="project" value="GO_Central"/>
</dbReference>
<dbReference type="PANTHER" id="PTHR16146">
    <property type="entry name" value="INTELECTIN"/>
    <property type="match status" value="1"/>
</dbReference>
<keyword evidence="3" id="KW-0106">Calcium</keyword>
<accession>A7RL84</accession>
<dbReference type="PANTHER" id="PTHR16146:SF46">
    <property type="entry name" value="INTELECTIN-1A-RELATED"/>
    <property type="match status" value="1"/>
</dbReference>
<reference evidence="5 6" key="1">
    <citation type="journal article" date="2007" name="Science">
        <title>Sea anemone genome reveals ancestral eumetazoan gene repertoire and genomic organization.</title>
        <authorList>
            <person name="Putnam N.H."/>
            <person name="Srivastava M."/>
            <person name="Hellsten U."/>
            <person name="Dirks B."/>
            <person name="Chapman J."/>
            <person name="Salamov A."/>
            <person name="Terry A."/>
            <person name="Shapiro H."/>
            <person name="Lindquist E."/>
            <person name="Kapitonov V.V."/>
            <person name="Jurka J."/>
            <person name="Genikhovich G."/>
            <person name="Grigoriev I.V."/>
            <person name="Lucas S.M."/>
            <person name="Steele R.E."/>
            <person name="Finnerty J.R."/>
            <person name="Technau U."/>
            <person name="Martindale M.Q."/>
            <person name="Rokhsar D.S."/>
        </authorList>
    </citation>
    <scope>NUCLEOTIDE SEQUENCE [LARGE SCALE GENOMIC DNA]</scope>
    <source>
        <strain evidence="6">CH2 X CH6</strain>
    </source>
</reference>
<sequence>MDRMLPRMRRWQTTASSVLRQPVPQSWWQGLCWREIPGKRLPDSSLPRHAFYSKFNYFTFDLSERENAKSCRHLQEIAANTGLNLGDGVYTLHPQGQSGPAVKAYCDMTRDGGGWTLLVSSHTNTWTAGNLRLRNEGSPSLTSDYSILKYADDIKNDANIVGNTFEYRLEAQNRGRWGGVWSADRSYSFTATNNKQTNVHLVKKFDDWTYSYKGIDKRMPWVSGARLTTSESATRNWWGTITGKYQSIGSRSLI</sequence>
<dbReference type="AlphaFoldDB" id="A7RL84"/>
<keyword evidence="4" id="KW-1015">Disulfide bond</keyword>
<dbReference type="OMA" id="NWWGTIT"/>
<protein>
    <recommendedName>
        <fullName evidence="7">Fibrinogen C-terminal domain-containing protein</fullName>
    </recommendedName>
</protein>
<evidence type="ECO:0000313" key="6">
    <source>
        <dbReference type="Proteomes" id="UP000001593"/>
    </source>
</evidence>
<organism evidence="5 6">
    <name type="scientific">Nematostella vectensis</name>
    <name type="common">Starlet sea anemone</name>
    <dbReference type="NCBI Taxonomy" id="45351"/>
    <lineage>
        <taxon>Eukaryota</taxon>
        <taxon>Metazoa</taxon>
        <taxon>Cnidaria</taxon>
        <taxon>Anthozoa</taxon>
        <taxon>Hexacorallia</taxon>
        <taxon>Actiniaria</taxon>
        <taxon>Edwardsiidae</taxon>
        <taxon>Nematostella</taxon>
    </lineage>
</organism>